<feature type="non-terminal residue" evidence="1">
    <location>
        <position position="1"/>
    </location>
</feature>
<protein>
    <recommendedName>
        <fullName evidence="3">Polymerase nucleotidyl transferase domain-containing protein</fullName>
    </recommendedName>
</protein>
<comment type="caution">
    <text evidence="1">The sequence shown here is derived from an EMBL/GenBank/DDBJ whole genome shotgun (WGS) entry which is preliminary data.</text>
</comment>
<accession>A0A2M6YQT5</accession>
<name>A0A2M6YQT5_9BACT</name>
<sequence>KEIIELRKRRMGWSEKKWKIARGTAKKLKVIPMIKMVGITGALAMKNCKETDDIDLMVITVADRLWLTRLILYVLAPILGIRRRKPKEREVEDKICFNLFLEESSLQIQPENLFFAHEICQVKPIFWKDNIYEKFLWENQWVSNFLPNAKNSLKFKVQSSKLGKKHPISQSASWRILISFFNTLAFKLQYLYMKPKITNEKVDRHQAFFHPKNLQEKICTSFEEKLREIKRA</sequence>
<dbReference type="Proteomes" id="UP000229502">
    <property type="component" value="Unassembled WGS sequence"/>
</dbReference>
<reference evidence="2" key="1">
    <citation type="submission" date="2017-09" db="EMBL/GenBank/DDBJ databases">
        <title>Depth-based differentiation of microbial function through sediment-hosted aquifers and enrichment of novel symbionts in the deep terrestrial subsurface.</title>
        <authorList>
            <person name="Probst A.J."/>
            <person name="Ladd B."/>
            <person name="Jarett J.K."/>
            <person name="Geller-Mcgrath D.E."/>
            <person name="Sieber C.M.K."/>
            <person name="Emerson J.B."/>
            <person name="Anantharaman K."/>
            <person name="Thomas B.C."/>
            <person name="Malmstrom R."/>
            <person name="Stieglmeier M."/>
            <person name="Klingl A."/>
            <person name="Woyke T."/>
            <person name="Ryan C.M."/>
            <person name="Banfield J.F."/>
        </authorList>
    </citation>
    <scope>NUCLEOTIDE SEQUENCE [LARGE SCALE GENOMIC DNA]</scope>
</reference>
<organism evidence="1 2">
    <name type="scientific">Candidatus Shapirobacteria bacterium CG07_land_8_20_14_0_80_39_18</name>
    <dbReference type="NCBI Taxonomy" id="1974882"/>
    <lineage>
        <taxon>Bacteria</taxon>
        <taxon>Candidatus Shapironibacteriota</taxon>
    </lineage>
</organism>
<dbReference type="EMBL" id="PEWZ01000120">
    <property type="protein sequence ID" value="PIU34115.1"/>
    <property type="molecule type" value="Genomic_DNA"/>
</dbReference>
<evidence type="ECO:0008006" key="3">
    <source>
        <dbReference type="Google" id="ProtNLM"/>
    </source>
</evidence>
<proteinExistence type="predicted"/>
<gene>
    <name evidence="1" type="ORF">COT03_02520</name>
</gene>
<dbReference type="AlphaFoldDB" id="A0A2M6YQT5"/>
<evidence type="ECO:0000313" key="2">
    <source>
        <dbReference type="Proteomes" id="UP000229502"/>
    </source>
</evidence>
<evidence type="ECO:0000313" key="1">
    <source>
        <dbReference type="EMBL" id="PIU34115.1"/>
    </source>
</evidence>